<dbReference type="PANTHER" id="PTHR43280:SF28">
    <property type="entry name" value="HTH-TYPE TRANSCRIPTIONAL ACTIVATOR RHAS"/>
    <property type="match status" value="1"/>
</dbReference>
<dbReference type="InterPro" id="IPR009057">
    <property type="entry name" value="Homeodomain-like_sf"/>
</dbReference>
<name>F8IFD5_ALIAT</name>
<evidence type="ECO:0000256" key="1">
    <source>
        <dbReference type="ARBA" id="ARBA00023015"/>
    </source>
</evidence>
<evidence type="ECO:0000259" key="4">
    <source>
        <dbReference type="PROSITE" id="PS01124"/>
    </source>
</evidence>
<evidence type="ECO:0000256" key="2">
    <source>
        <dbReference type="ARBA" id="ARBA00023125"/>
    </source>
</evidence>
<dbReference type="GO" id="GO:0003700">
    <property type="term" value="F:DNA-binding transcription factor activity"/>
    <property type="evidence" value="ECO:0007669"/>
    <property type="project" value="InterPro"/>
</dbReference>
<keyword evidence="3" id="KW-0804">Transcription</keyword>
<dbReference type="SUPFAM" id="SSF46689">
    <property type="entry name" value="Homeodomain-like"/>
    <property type="match status" value="2"/>
</dbReference>
<dbReference type="InterPro" id="IPR018060">
    <property type="entry name" value="HTH_AraC"/>
</dbReference>
<dbReference type="HOGENOM" id="CLU_648361_0_0_9"/>
<dbReference type="AlphaFoldDB" id="F8IFD5"/>
<dbReference type="Pfam" id="PF12833">
    <property type="entry name" value="HTH_18"/>
    <property type="match status" value="1"/>
</dbReference>
<reference evidence="6" key="2">
    <citation type="submission" date="2011-06" db="EMBL/GenBank/DDBJ databases">
        <title>The complete genome sequence of Alicyclobacillus acidocaldarius sp. Tc-4-1.</title>
        <authorList>
            <person name="Chen Y."/>
            <person name="He Y."/>
            <person name="Dong Z."/>
            <person name="Hu S."/>
        </authorList>
    </citation>
    <scope>NUCLEOTIDE SEQUENCE [LARGE SCALE GENOMIC DNA]</scope>
    <source>
        <strain evidence="6">Tc-4-1</strain>
    </source>
</reference>
<dbReference type="GO" id="GO:0043565">
    <property type="term" value="F:sequence-specific DNA binding"/>
    <property type="evidence" value="ECO:0007669"/>
    <property type="project" value="InterPro"/>
</dbReference>
<dbReference type="SMART" id="SM00342">
    <property type="entry name" value="HTH_ARAC"/>
    <property type="match status" value="1"/>
</dbReference>
<proteinExistence type="predicted"/>
<dbReference type="PROSITE" id="PS01124">
    <property type="entry name" value="HTH_ARAC_FAMILY_2"/>
    <property type="match status" value="1"/>
</dbReference>
<keyword evidence="1" id="KW-0805">Transcription regulation</keyword>
<keyword evidence="2" id="KW-0238">DNA-binding</keyword>
<dbReference type="PATRIC" id="fig|1048834.4.peg.838"/>
<dbReference type="STRING" id="1048834.TC41_0884"/>
<dbReference type="KEGG" id="aad:TC41_0884"/>
<dbReference type="Gene3D" id="1.10.10.60">
    <property type="entry name" value="Homeodomain-like"/>
    <property type="match status" value="2"/>
</dbReference>
<evidence type="ECO:0000256" key="3">
    <source>
        <dbReference type="ARBA" id="ARBA00023163"/>
    </source>
</evidence>
<sequence>MFREKPFSFLVGREGRANVSVRMPKKSNVSSSLHAIREVRTSWPSVTWDVLQQHPVELDFREVKRALESVRDRQAWLVVVVRSSRVVPIYPFLAQIQSAGFDCVHLVSCDAATYVITLAAHHPERAMEGFESALARLAADRTLVGVSTACDEREVVRWWQALMEATAASHWNVFESSAYSQGRRELAPLHEEDRTRLITRAVTQLGDRGYEGIASVVEDWFAQLAERPTKLEDVAELCAQFIMAAVGQRQADGRDRMLQVPISTRQWLRFVAEECPKWWDWRDKLKHALMVVLGREEAARTAHSAQIGQVIEIIERHYDSDLDVATLASQVFLSPSYLSKRFKSETGMTIREFIVQTRLNKAKDLLLRDFHLKAYEVGAHVGYPDPTYFNKLFKRQVGLTPKAFRDRAMRQARGFKQEDSRSS</sequence>
<reference evidence="5 6" key="1">
    <citation type="journal article" date="2011" name="J. Bacteriol.">
        <title>Complete Genome Sequence of Alicyclobacillus acidocaldarius Strain Tc-4-1.</title>
        <authorList>
            <person name="Chen Y."/>
            <person name="He Y."/>
            <person name="Zhang B."/>
            <person name="Yang J."/>
            <person name="Li W."/>
            <person name="Dong Z."/>
            <person name="Hu S."/>
        </authorList>
    </citation>
    <scope>NUCLEOTIDE SEQUENCE [LARGE SCALE GENOMIC DNA]</scope>
    <source>
        <strain evidence="5 6">Tc-4-1</strain>
    </source>
</reference>
<feature type="domain" description="HTH araC/xylS-type" evidence="4">
    <location>
        <begin position="308"/>
        <end position="407"/>
    </location>
</feature>
<organism evidence="5 6">
    <name type="scientific">Alicyclobacillus acidocaldarius (strain Tc-4-1)</name>
    <name type="common">Bacillus acidocaldarius</name>
    <dbReference type="NCBI Taxonomy" id="1048834"/>
    <lineage>
        <taxon>Bacteria</taxon>
        <taxon>Bacillati</taxon>
        <taxon>Bacillota</taxon>
        <taxon>Bacilli</taxon>
        <taxon>Bacillales</taxon>
        <taxon>Alicyclobacillaceae</taxon>
        <taxon>Alicyclobacillus</taxon>
    </lineage>
</organism>
<evidence type="ECO:0000313" key="5">
    <source>
        <dbReference type="EMBL" id="AEJ42837.1"/>
    </source>
</evidence>
<dbReference type="EMBL" id="CP002902">
    <property type="protein sequence ID" value="AEJ42837.1"/>
    <property type="molecule type" value="Genomic_DNA"/>
</dbReference>
<dbReference type="PANTHER" id="PTHR43280">
    <property type="entry name" value="ARAC-FAMILY TRANSCRIPTIONAL REGULATOR"/>
    <property type="match status" value="1"/>
</dbReference>
<dbReference type="eggNOG" id="COG2207">
    <property type="taxonomic scope" value="Bacteria"/>
</dbReference>
<accession>F8IFD5</accession>
<dbReference type="Proteomes" id="UP000000292">
    <property type="component" value="Chromosome"/>
</dbReference>
<gene>
    <name evidence="5" type="ordered locus">TC41_0884</name>
</gene>
<protein>
    <submittedName>
        <fullName evidence="5">Transcriptional regulator, AraC family</fullName>
    </submittedName>
</protein>
<evidence type="ECO:0000313" key="6">
    <source>
        <dbReference type="Proteomes" id="UP000000292"/>
    </source>
</evidence>